<dbReference type="Pfam" id="PF04087">
    <property type="entry name" value="DUF389"/>
    <property type="match status" value="1"/>
</dbReference>
<feature type="transmembrane region" description="Helical" evidence="1">
    <location>
        <begin position="39"/>
        <end position="55"/>
    </location>
</feature>
<evidence type="ECO:0000313" key="2">
    <source>
        <dbReference type="EMBL" id="MCC9019260.1"/>
    </source>
</evidence>
<comment type="caution">
    <text evidence="2">The sequence shown here is derived from an EMBL/GenBank/DDBJ whole genome shotgun (WGS) entry which is preliminary data.</text>
</comment>
<name>A0ABS8M356_9FLAO</name>
<dbReference type="PANTHER" id="PTHR20992:SF9">
    <property type="entry name" value="AT15442P-RELATED"/>
    <property type="match status" value="1"/>
</dbReference>
<protein>
    <submittedName>
        <fullName evidence="2">DUF389 domain-containing protein</fullName>
    </submittedName>
</protein>
<feature type="transmembrane region" description="Helical" evidence="1">
    <location>
        <begin position="228"/>
        <end position="249"/>
    </location>
</feature>
<dbReference type="EMBL" id="JAJJMN010000001">
    <property type="protein sequence ID" value="MCC9019260.1"/>
    <property type="molecule type" value="Genomic_DNA"/>
</dbReference>
<reference evidence="2" key="1">
    <citation type="submission" date="2021-11" db="EMBL/GenBank/DDBJ databases">
        <title>Description of novel Flavobacterium species.</title>
        <authorList>
            <person name="Saticioglu I.B."/>
            <person name="Ay H."/>
            <person name="Altun S."/>
            <person name="Duman M."/>
        </authorList>
    </citation>
    <scope>NUCLEOTIDE SEQUENCE</scope>
    <source>
        <strain evidence="2">F-126</strain>
    </source>
</reference>
<sequence length="436" mass="49186">MTDITQKILNFIDLQKGEENKKSVIENITGAVSFRGSNIWILACAIIIASVGLNVNSTAVIIGAMLISPLMGPIVGAGFGLGMYDFELLKKSMKNLLIATVVSLTTSAIYFYISPFKEAQSELLARTSPNIYDILIAFFGGLVGVIAVTRVEKGNPIPGVAIATALMPPLCTAGYGLALGNYAYFFGALYLYTINCVFICIATFVIVKFLNYPVTKQLDLQQQKRVKYGITLLISLLIVPSIYFAYQLYVQKSYTSRTEFFIQKEFLDKDYPIIYKKIKYSTAPKRIELAFLAKKFTDNEIIDLNKKLAEYDLPNTKLIIRQDTVNLRKDIMNQINSNQSVVDQKDILINSLRNQLAQYQFNTTQINNEAKILFPAVTSLKIGNYNFEEEPNKSKIIPVVLFQSKKKMDSDTKQKMKLWLKERLTKDSVEVYQQNN</sequence>
<feature type="transmembrane region" description="Helical" evidence="1">
    <location>
        <begin position="184"/>
        <end position="207"/>
    </location>
</feature>
<evidence type="ECO:0000256" key="1">
    <source>
        <dbReference type="SAM" id="Phobius"/>
    </source>
</evidence>
<keyword evidence="3" id="KW-1185">Reference proteome</keyword>
<feature type="transmembrane region" description="Helical" evidence="1">
    <location>
        <begin position="160"/>
        <end position="178"/>
    </location>
</feature>
<feature type="transmembrane region" description="Helical" evidence="1">
    <location>
        <begin position="96"/>
        <end position="113"/>
    </location>
</feature>
<dbReference type="InterPro" id="IPR005240">
    <property type="entry name" value="DUF389"/>
</dbReference>
<feature type="transmembrane region" description="Helical" evidence="1">
    <location>
        <begin position="129"/>
        <end position="148"/>
    </location>
</feature>
<organism evidence="2 3">
    <name type="scientific">Flavobacterium lipolyticum</name>
    <dbReference type="NCBI Taxonomy" id="2893754"/>
    <lineage>
        <taxon>Bacteria</taxon>
        <taxon>Pseudomonadati</taxon>
        <taxon>Bacteroidota</taxon>
        <taxon>Flavobacteriia</taxon>
        <taxon>Flavobacteriales</taxon>
        <taxon>Flavobacteriaceae</taxon>
        <taxon>Flavobacterium</taxon>
    </lineage>
</organism>
<keyword evidence="1" id="KW-0472">Membrane</keyword>
<keyword evidence="1" id="KW-1133">Transmembrane helix</keyword>
<evidence type="ECO:0000313" key="3">
    <source>
        <dbReference type="Proteomes" id="UP001430700"/>
    </source>
</evidence>
<feature type="transmembrane region" description="Helical" evidence="1">
    <location>
        <begin position="61"/>
        <end position="84"/>
    </location>
</feature>
<accession>A0ABS8M356</accession>
<proteinExistence type="predicted"/>
<dbReference type="RefSeq" id="WP_202701838.1">
    <property type="nucleotide sequence ID" value="NZ_JAJJMN010000001.1"/>
</dbReference>
<gene>
    <name evidence="2" type="ORF">LNQ34_15930</name>
</gene>
<keyword evidence="1" id="KW-0812">Transmembrane</keyword>
<dbReference type="Proteomes" id="UP001430700">
    <property type="component" value="Unassembled WGS sequence"/>
</dbReference>
<dbReference type="PANTHER" id="PTHR20992">
    <property type="entry name" value="AT15442P-RELATED"/>
    <property type="match status" value="1"/>
</dbReference>